<comment type="catalytic activity">
    <reaction evidence="5">
        <text>L-glutamyl-tRNA(Gln) + L-glutamine + ATP + H2O = L-glutaminyl-tRNA(Gln) + L-glutamate + ADP + phosphate + H(+)</text>
        <dbReference type="Rhea" id="RHEA:17521"/>
        <dbReference type="Rhea" id="RHEA-COMP:9681"/>
        <dbReference type="Rhea" id="RHEA-COMP:9684"/>
        <dbReference type="ChEBI" id="CHEBI:15377"/>
        <dbReference type="ChEBI" id="CHEBI:15378"/>
        <dbReference type="ChEBI" id="CHEBI:29985"/>
        <dbReference type="ChEBI" id="CHEBI:30616"/>
        <dbReference type="ChEBI" id="CHEBI:43474"/>
        <dbReference type="ChEBI" id="CHEBI:58359"/>
        <dbReference type="ChEBI" id="CHEBI:78520"/>
        <dbReference type="ChEBI" id="CHEBI:78521"/>
        <dbReference type="ChEBI" id="CHEBI:456216"/>
    </reaction>
</comment>
<dbReference type="Gene3D" id="1.10.20.60">
    <property type="entry name" value="Glu-tRNAGln amidotransferase C subunit, N-terminal domain"/>
    <property type="match status" value="1"/>
</dbReference>
<dbReference type="SUPFAM" id="SSF141000">
    <property type="entry name" value="Glu-tRNAGln amidotransferase C subunit"/>
    <property type="match status" value="1"/>
</dbReference>
<dbReference type="AlphaFoldDB" id="A0A1K1M298"/>
<evidence type="ECO:0000256" key="4">
    <source>
        <dbReference type="ARBA" id="ARBA00047380"/>
    </source>
</evidence>
<dbReference type="Proteomes" id="UP000183461">
    <property type="component" value="Unassembled WGS sequence"/>
</dbReference>
<comment type="subunit">
    <text evidence="2">Heterotrimer of A, B and C subunits.</text>
</comment>
<dbReference type="InterPro" id="IPR036113">
    <property type="entry name" value="Asp/Glu-ADT_sf_sub_c"/>
</dbReference>
<comment type="catalytic activity">
    <reaction evidence="4">
        <text>L-aspartyl-tRNA(Asn) + L-glutamine + ATP + H2O = L-asparaginyl-tRNA(Asn) + L-glutamate + ADP + phosphate + 2 H(+)</text>
        <dbReference type="Rhea" id="RHEA:14513"/>
        <dbReference type="Rhea" id="RHEA-COMP:9674"/>
        <dbReference type="Rhea" id="RHEA-COMP:9677"/>
        <dbReference type="ChEBI" id="CHEBI:15377"/>
        <dbReference type="ChEBI" id="CHEBI:15378"/>
        <dbReference type="ChEBI" id="CHEBI:29985"/>
        <dbReference type="ChEBI" id="CHEBI:30616"/>
        <dbReference type="ChEBI" id="CHEBI:43474"/>
        <dbReference type="ChEBI" id="CHEBI:58359"/>
        <dbReference type="ChEBI" id="CHEBI:78515"/>
        <dbReference type="ChEBI" id="CHEBI:78516"/>
        <dbReference type="ChEBI" id="CHEBI:456216"/>
    </reaction>
</comment>
<proteinExistence type="inferred from homology"/>
<dbReference type="RefSeq" id="WP_072299261.1">
    <property type="nucleotide sequence ID" value="NZ_FPIP01000001.1"/>
</dbReference>
<keyword evidence="6" id="KW-0808">Transferase</keyword>
<gene>
    <name evidence="6" type="ORF">SAMN02910280_0891</name>
</gene>
<reference evidence="6 7" key="1">
    <citation type="submission" date="2016-11" db="EMBL/GenBank/DDBJ databases">
        <authorList>
            <person name="Jaros S."/>
            <person name="Januszkiewicz K."/>
            <person name="Wedrychowicz H."/>
        </authorList>
    </citation>
    <scope>NUCLEOTIDE SEQUENCE [LARGE SCALE GENOMIC DNA]</scope>
    <source>
        <strain evidence="6 7">YL228</strain>
    </source>
</reference>
<comment type="function">
    <text evidence="3">Allows the formation of correctly charged Asn-tRNA(Asn) or Gln-tRNA(Gln) through the transamidation of misacylated Asp-tRNA(Asn) or Glu-tRNA(Gln) in organisms which lack either or both of asparaginyl-tRNA or glutaminyl-tRNA synthetases. The reaction takes place in the presence of glutamine and ATP through an activated phospho-Asp-tRNA(Asn) or phospho-Glu-tRNA(Gln).</text>
</comment>
<dbReference type="Pfam" id="PF02686">
    <property type="entry name" value="GatC"/>
    <property type="match status" value="1"/>
</dbReference>
<accession>A0A1K1M298</accession>
<protein>
    <submittedName>
        <fullName evidence="6">Aspartyl/glutamyl-tRNA(Asn/Gln) amidotransferase subunit C</fullName>
    </submittedName>
</protein>
<dbReference type="EMBL" id="FPIP01000001">
    <property type="protein sequence ID" value="SFW16062.1"/>
    <property type="molecule type" value="Genomic_DNA"/>
</dbReference>
<evidence type="ECO:0000256" key="3">
    <source>
        <dbReference type="ARBA" id="ARBA00024799"/>
    </source>
</evidence>
<comment type="similarity">
    <text evidence="1">Belongs to the GatC family.</text>
</comment>
<evidence type="ECO:0000256" key="1">
    <source>
        <dbReference type="ARBA" id="ARBA00010757"/>
    </source>
</evidence>
<evidence type="ECO:0000256" key="5">
    <source>
        <dbReference type="ARBA" id="ARBA00047913"/>
    </source>
</evidence>
<evidence type="ECO:0000256" key="2">
    <source>
        <dbReference type="ARBA" id="ARBA00011123"/>
    </source>
</evidence>
<sequence length="88" mass="9807">MDINVRKIAELASLDISDDDIPRFERDMKDIAAMVSELPDLGGESFIGMPMELRSDIVEDSAVSREELMKNAPESVKGCFAVPRTVEY</sequence>
<dbReference type="InterPro" id="IPR003837">
    <property type="entry name" value="GatC"/>
</dbReference>
<name>A0A1K1M298_RUMFL</name>
<dbReference type="GO" id="GO:0016740">
    <property type="term" value="F:transferase activity"/>
    <property type="evidence" value="ECO:0007669"/>
    <property type="project" value="UniProtKB-KW"/>
</dbReference>
<dbReference type="GO" id="GO:0006450">
    <property type="term" value="P:regulation of translational fidelity"/>
    <property type="evidence" value="ECO:0007669"/>
    <property type="project" value="InterPro"/>
</dbReference>
<evidence type="ECO:0000313" key="7">
    <source>
        <dbReference type="Proteomes" id="UP000183461"/>
    </source>
</evidence>
<evidence type="ECO:0000313" key="6">
    <source>
        <dbReference type="EMBL" id="SFW16062.1"/>
    </source>
</evidence>
<organism evidence="6 7">
    <name type="scientific">Ruminococcus flavefaciens</name>
    <dbReference type="NCBI Taxonomy" id="1265"/>
    <lineage>
        <taxon>Bacteria</taxon>
        <taxon>Bacillati</taxon>
        <taxon>Bacillota</taxon>
        <taxon>Clostridia</taxon>
        <taxon>Eubacteriales</taxon>
        <taxon>Oscillospiraceae</taxon>
        <taxon>Ruminococcus</taxon>
    </lineage>
</organism>